<organism evidence="1 2">
    <name type="scientific">Bythopirellula polymerisocia</name>
    <dbReference type="NCBI Taxonomy" id="2528003"/>
    <lineage>
        <taxon>Bacteria</taxon>
        <taxon>Pseudomonadati</taxon>
        <taxon>Planctomycetota</taxon>
        <taxon>Planctomycetia</taxon>
        <taxon>Pirellulales</taxon>
        <taxon>Lacipirellulaceae</taxon>
        <taxon>Bythopirellula</taxon>
    </lineage>
</organism>
<dbReference type="OrthoDB" id="274989at2"/>
<dbReference type="Proteomes" id="UP000318437">
    <property type="component" value="Unassembled WGS sequence"/>
</dbReference>
<dbReference type="GO" id="GO:0004089">
    <property type="term" value="F:carbonate dehydratase activity"/>
    <property type="evidence" value="ECO:0007669"/>
    <property type="project" value="InterPro"/>
</dbReference>
<keyword evidence="2" id="KW-1185">Reference proteome</keyword>
<dbReference type="EMBL" id="SJPS01000001">
    <property type="protein sequence ID" value="TWU29994.1"/>
    <property type="molecule type" value="Genomic_DNA"/>
</dbReference>
<evidence type="ECO:0000313" key="2">
    <source>
        <dbReference type="Proteomes" id="UP000318437"/>
    </source>
</evidence>
<comment type="caution">
    <text evidence="1">The sequence shown here is derived from an EMBL/GenBank/DDBJ whole genome shotgun (WGS) entry which is preliminary data.</text>
</comment>
<evidence type="ECO:0008006" key="3">
    <source>
        <dbReference type="Google" id="ProtNLM"/>
    </source>
</evidence>
<dbReference type="SUPFAM" id="SSF53056">
    <property type="entry name" value="beta-carbonic anhydrase, cab"/>
    <property type="match status" value="1"/>
</dbReference>
<evidence type="ECO:0000313" key="1">
    <source>
        <dbReference type="EMBL" id="TWU29994.1"/>
    </source>
</evidence>
<protein>
    <recommendedName>
        <fullName evidence="3">Carbonic anhydrase</fullName>
    </recommendedName>
</protein>
<proteinExistence type="predicted"/>
<sequence length="184" mass="20256">MITTRAHAPESIFVDSRFEILDNSSASIETLVIALDDPYLIRCLRESLSNESAALLPISEDSLNQDGQSLAQEIERALHKLDLSSIVFVGHSMSRWACRKGVSSSTGGNGDFSSVISGVKHFQSQSQESQKRFVSQFQQLAEIPVIASRVNCEELAISGLFYRAESGLFLAYDPALDQFQPLLN</sequence>
<dbReference type="RefSeq" id="WP_146447938.1">
    <property type="nucleotide sequence ID" value="NZ_SJPS01000001.1"/>
</dbReference>
<dbReference type="GO" id="GO:0008270">
    <property type="term" value="F:zinc ion binding"/>
    <property type="evidence" value="ECO:0007669"/>
    <property type="project" value="InterPro"/>
</dbReference>
<name>A0A5C6D2C3_9BACT</name>
<gene>
    <name evidence="1" type="ORF">Pla144_07750</name>
</gene>
<dbReference type="InterPro" id="IPR036874">
    <property type="entry name" value="Carbonic_anhydrase_sf"/>
</dbReference>
<reference evidence="1 2" key="1">
    <citation type="submission" date="2019-02" db="EMBL/GenBank/DDBJ databases">
        <title>Deep-cultivation of Planctomycetes and their phenomic and genomic characterization uncovers novel biology.</title>
        <authorList>
            <person name="Wiegand S."/>
            <person name="Jogler M."/>
            <person name="Boedeker C."/>
            <person name="Pinto D."/>
            <person name="Vollmers J."/>
            <person name="Rivas-Marin E."/>
            <person name="Kohn T."/>
            <person name="Peeters S.H."/>
            <person name="Heuer A."/>
            <person name="Rast P."/>
            <person name="Oberbeckmann S."/>
            <person name="Bunk B."/>
            <person name="Jeske O."/>
            <person name="Meyerdierks A."/>
            <person name="Storesund J.E."/>
            <person name="Kallscheuer N."/>
            <person name="Luecker S."/>
            <person name="Lage O.M."/>
            <person name="Pohl T."/>
            <person name="Merkel B.J."/>
            <person name="Hornburger P."/>
            <person name="Mueller R.-W."/>
            <person name="Bruemmer F."/>
            <person name="Labrenz M."/>
            <person name="Spormann A.M."/>
            <person name="Op Den Camp H."/>
            <person name="Overmann J."/>
            <person name="Amann R."/>
            <person name="Jetten M.S.M."/>
            <person name="Mascher T."/>
            <person name="Medema M.H."/>
            <person name="Devos D.P."/>
            <person name="Kaster A.-K."/>
            <person name="Ovreas L."/>
            <person name="Rohde M."/>
            <person name="Galperin M.Y."/>
            <person name="Jogler C."/>
        </authorList>
    </citation>
    <scope>NUCLEOTIDE SEQUENCE [LARGE SCALE GENOMIC DNA]</scope>
    <source>
        <strain evidence="1 2">Pla144</strain>
    </source>
</reference>
<dbReference type="AlphaFoldDB" id="A0A5C6D2C3"/>
<accession>A0A5C6D2C3</accession>